<dbReference type="InterPro" id="IPR036291">
    <property type="entry name" value="NAD(P)-bd_dom_sf"/>
</dbReference>
<keyword evidence="4" id="KW-0520">NAD</keyword>
<dbReference type="Pfam" id="PF14823">
    <property type="entry name" value="Sirohm_synth_C"/>
    <property type="match status" value="1"/>
</dbReference>
<evidence type="ECO:0000313" key="11">
    <source>
        <dbReference type="Proteomes" id="UP000777482"/>
    </source>
</evidence>
<dbReference type="Pfam" id="PF13241">
    <property type="entry name" value="NAD_binding_7"/>
    <property type="match status" value="1"/>
</dbReference>
<organism evidence="10 11">
    <name type="scientific">Rhodotorula mucilaginosa</name>
    <name type="common">Yeast</name>
    <name type="synonym">Rhodotorula rubra</name>
    <dbReference type="NCBI Taxonomy" id="5537"/>
    <lineage>
        <taxon>Eukaryota</taxon>
        <taxon>Fungi</taxon>
        <taxon>Dikarya</taxon>
        <taxon>Basidiomycota</taxon>
        <taxon>Pucciniomycotina</taxon>
        <taxon>Microbotryomycetes</taxon>
        <taxon>Sporidiobolales</taxon>
        <taxon>Sporidiobolaceae</taxon>
        <taxon>Rhodotorula</taxon>
    </lineage>
</organism>
<dbReference type="Gene3D" id="3.30.160.110">
    <property type="entry name" value="Siroheme synthase, domain 2"/>
    <property type="match status" value="1"/>
</dbReference>
<keyword evidence="7" id="KW-0472">Membrane</keyword>
<comment type="pathway">
    <text evidence="1">Porphyrin-containing compound metabolism; siroheme biosynthesis; sirohydrochlorin from precorrin-2: step 1/1.</text>
</comment>
<feature type="transmembrane region" description="Helical" evidence="7">
    <location>
        <begin position="293"/>
        <end position="316"/>
    </location>
</feature>
<evidence type="ECO:0000259" key="9">
    <source>
        <dbReference type="Pfam" id="PF14824"/>
    </source>
</evidence>
<dbReference type="Pfam" id="PF14824">
    <property type="entry name" value="Sirohm_synth_M"/>
    <property type="match status" value="1"/>
</dbReference>
<feature type="domain" description="Siroheme biosynthesis protein Met8 C-terminal" evidence="8">
    <location>
        <begin position="175"/>
        <end position="242"/>
    </location>
</feature>
<dbReference type="AlphaFoldDB" id="A0A9P6VY71"/>
<sequence length="329" mass="36160">MSACAPVEPTGSLLLAWQVSQQTVLLIGAGTVAASRLYHLVCANPRKVIIVAPDNDQVDPEIRYRLENPSPGTELEWIKRPYREHQDLDDLLPKDSKDGLGMVLVATDDATLSSRICTECRHRRIPVNVADVPPECDFYFGSVLRRGALSVMVSTNGKGPRLAARLRRRIEKSIPEGAGLAIDKVGKLRAALRVKEPAKDPETIERRMQWMIRVSDLWSVDQLARMDDAMRQAVLAGWESDMALGYWDVVRSRSLADRFGYLAHMVARLVTGQANGSCPVDRDPDGNPFKCPFLVGMTGFVAGLATASSIAAVIALRYSQLVHASTVAR</sequence>
<dbReference type="EC" id="1.3.1.76" evidence="2"/>
<evidence type="ECO:0000313" key="10">
    <source>
        <dbReference type="EMBL" id="KAG0659230.1"/>
    </source>
</evidence>
<accession>A0A9P6VY71</accession>
<dbReference type="PANTHER" id="PTHR35330:SF1">
    <property type="entry name" value="SIROHEME BIOSYNTHESIS PROTEIN MET8"/>
    <property type="match status" value="1"/>
</dbReference>
<evidence type="ECO:0000256" key="6">
    <source>
        <dbReference type="ARBA" id="ARBA00047561"/>
    </source>
</evidence>
<name>A0A9P6VY71_RHOMI</name>
<dbReference type="OrthoDB" id="1721126at2759"/>
<evidence type="ECO:0000256" key="7">
    <source>
        <dbReference type="SAM" id="Phobius"/>
    </source>
</evidence>
<dbReference type="NCBIfam" id="TIGR01470">
    <property type="entry name" value="cysG_Nterm"/>
    <property type="match status" value="1"/>
</dbReference>
<comment type="caution">
    <text evidence="10">The sequence shown here is derived from an EMBL/GenBank/DDBJ whole genome shotgun (WGS) entry which is preliminary data.</text>
</comment>
<dbReference type="InterPro" id="IPR006367">
    <property type="entry name" value="Sirohaem_synthase_N"/>
</dbReference>
<dbReference type="InterPro" id="IPR028162">
    <property type="entry name" value="Met8_C"/>
</dbReference>
<dbReference type="GO" id="GO:0004325">
    <property type="term" value="F:ferrochelatase activity"/>
    <property type="evidence" value="ECO:0007669"/>
    <property type="project" value="InterPro"/>
</dbReference>
<dbReference type="InterPro" id="IPR028281">
    <property type="entry name" value="Sirohaem_synthase_central"/>
</dbReference>
<evidence type="ECO:0000256" key="4">
    <source>
        <dbReference type="ARBA" id="ARBA00023027"/>
    </source>
</evidence>
<dbReference type="GO" id="GO:0019354">
    <property type="term" value="P:siroheme biosynthetic process"/>
    <property type="evidence" value="ECO:0007669"/>
    <property type="project" value="InterPro"/>
</dbReference>
<dbReference type="Proteomes" id="UP000777482">
    <property type="component" value="Unassembled WGS sequence"/>
</dbReference>
<dbReference type="EMBL" id="PUHQ01000056">
    <property type="protein sequence ID" value="KAG0659230.1"/>
    <property type="molecule type" value="Genomic_DNA"/>
</dbReference>
<dbReference type="PANTHER" id="PTHR35330">
    <property type="entry name" value="SIROHEME BIOSYNTHESIS PROTEIN MET8"/>
    <property type="match status" value="1"/>
</dbReference>
<feature type="domain" description="Siroheme synthase central" evidence="9">
    <location>
        <begin position="146"/>
        <end position="173"/>
    </location>
</feature>
<dbReference type="SUPFAM" id="SSF75615">
    <property type="entry name" value="Siroheme synthase middle domains-like"/>
    <property type="match status" value="1"/>
</dbReference>
<dbReference type="Gene3D" id="3.40.50.720">
    <property type="entry name" value="NAD(P)-binding Rossmann-like Domain"/>
    <property type="match status" value="1"/>
</dbReference>
<evidence type="ECO:0000256" key="3">
    <source>
        <dbReference type="ARBA" id="ARBA00023002"/>
    </source>
</evidence>
<evidence type="ECO:0000259" key="8">
    <source>
        <dbReference type="Pfam" id="PF14823"/>
    </source>
</evidence>
<keyword evidence="7" id="KW-1133">Transmembrane helix</keyword>
<dbReference type="GO" id="GO:0043115">
    <property type="term" value="F:precorrin-2 dehydrogenase activity"/>
    <property type="evidence" value="ECO:0007669"/>
    <property type="project" value="UniProtKB-EC"/>
</dbReference>
<keyword evidence="7" id="KW-0812">Transmembrane</keyword>
<proteinExistence type="predicted"/>
<protein>
    <recommendedName>
        <fullName evidence="2">precorrin-2 dehydrogenase</fullName>
        <ecNumber evidence="2">1.3.1.76</ecNumber>
    </recommendedName>
</protein>
<dbReference type="InterPro" id="IPR028161">
    <property type="entry name" value="Met8-like"/>
</dbReference>
<keyword evidence="11" id="KW-1185">Reference proteome</keyword>
<evidence type="ECO:0000256" key="1">
    <source>
        <dbReference type="ARBA" id="ARBA00005010"/>
    </source>
</evidence>
<evidence type="ECO:0000256" key="5">
    <source>
        <dbReference type="ARBA" id="ARBA00023244"/>
    </source>
</evidence>
<evidence type="ECO:0000256" key="2">
    <source>
        <dbReference type="ARBA" id="ARBA00012400"/>
    </source>
</evidence>
<gene>
    <name evidence="10" type="primary">MET8</name>
    <name evidence="10" type="ORF">C6P46_005283</name>
</gene>
<dbReference type="SUPFAM" id="SSF51735">
    <property type="entry name" value="NAD(P)-binding Rossmann-fold domains"/>
    <property type="match status" value="1"/>
</dbReference>
<keyword evidence="5" id="KW-0627">Porphyrin biosynthesis</keyword>
<comment type="catalytic activity">
    <reaction evidence="6">
        <text>precorrin-2 + NAD(+) = sirohydrochlorin + NADH + 2 H(+)</text>
        <dbReference type="Rhea" id="RHEA:15613"/>
        <dbReference type="ChEBI" id="CHEBI:15378"/>
        <dbReference type="ChEBI" id="CHEBI:57540"/>
        <dbReference type="ChEBI" id="CHEBI:57945"/>
        <dbReference type="ChEBI" id="CHEBI:58351"/>
        <dbReference type="ChEBI" id="CHEBI:58827"/>
        <dbReference type="EC" id="1.3.1.76"/>
    </reaction>
</comment>
<dbReference type="Gene3D" id="1.10.3280.10">
    <property type="entry name" value="Siroheme synthase, domain 3"/>
    <property type="match status" value="1"/>
</dbReference>
<reference evidence="10 11" key="1">
    <citation type="submission" date="2020-11" db="EMBL/GenBank/DDBJ databases">
        <title>Kefir isolates.</title>
        <authorList>
            <person name="Marcisauskas S."/>
            <person name="Kim Y."/>
            <person name="Blasche S."/>
        </authorList>
    </citation>
    <scope>NUCLEOTIDE SEQUENCE [LARGE SCALE GENOMIC DNA]</scope>
    <source>
        <strain evidence="10 11">KR</strain>
    </source>
</reference>
<keyword evidence="3" id="KW-0560">Oxidoreductase</keyword>